<evidence type="ECO:0000256" key="2">
    <source>
        <dbReference type="ARBA" id="ARBA00022737"/>
    </source>
</evidence>
<dbReference type="EMBL" id="JAVRRG010000279">
    <property type="protein sequence ID" value="KAK5074538.1"/>
    <property type="molecule type" value="Genomic_DNA"/>
</dbReference>
<feature type="repeat" description="ANK" evidence="4">
    <location>
        <begin position="228"/>
        <end position="254"/>
    </location>
</feature>
<dbReference type="InterPro" id="IPR036770">
    <property type="entry name" value="Ankyrin_rpt-contain_sf"/>
</dbReference>
<evidence type="ECO:0000256" key="3">
    <source>
        <dbReference type="ARBA" id="ARBA00023043"/>
    </source>
</evidence>
<evidence type="ECO:0000256" key="1">
    <source>
        <dbReference type="ARBA" id="ARBA00012210"/>
    </source>
</evidence>
<sequence length="395" mass="42448">MLIKAGADINARGEYSETPLVTAIKSQNEETACMLIKAGASVNEWSRSCTPLFMAAKSRQGRTVKLLLEKHANPNVGQPLLGDTGDPSILRMMLDAGADIDASDEMGNTALSIAAELGHLTSVQILLDRGACVDAIKVSGYAGLSSAPLALASSRGHGEIVQTLIGAGANVNGKDRKGATALREASRFGHHKVVQMQSALWIASERGDYKTAQILINAGADINSQNNTGITPLQNATASAGARVLRVLLTLGADQLALLRKYHGHANALCAPLQVQYRDNQEAVQVLLRHLSTEIEQALLADTLCNMLHHIPQCVGDFLRFCPIDRDEFSCCLQRVALSSGLRQTCVGEKDFDEVVESYDTVHKLRGKDSNDVLWRSKIKSTAKLILGLFRTTPG</sequence>
<dbReference type="Pfam" id="PF12796">
    <property type="entry name" value="Ank_2"/>
    <property type="match status" value="2"/>
</dbReference>
<reference evidence="5 6" key="1">
    <citation type="submission" date="2023-08" db="EMBL/GenBank/DDBJ databases">
        <title>Black Yeasts Isolated from many extreme environments.</title>
        <authorList>
            <person name="Coleine C."/>
            <person name="Stajich J.E."/>
            <person name="Selbmann L."/>
        </authorList>
    </citation>
    <scope>NUCLEOTIDE SEQUENCE [LARGE SCALE GENOMIC DNA]</scope>
    <source>
        <strain evidence="5 6">CCFEE 5885</strain>
    </source>
</reference>
<feature type="repeat" description="ANK" evidence="4">
    <location>
        <begin position="106"/>
        <end position="138"/>
    </location>
</feature>
<accession>A0ABR0JUV4</accession>
<dbReference type="PANTHER" id="PTHR24161:SF85">
    <property type="entry name" value="PALMITOYLTRANSFERASE HIP14"/>
    <property type="match status" value="1"/>
</dbReference>
<dbReference type="Proteomes" id="UP001345013">
    <property type="component" value="Unassembled WGS sequence"/>
</dbReference>
<feature type="repeat" description="ANK" evidence="4">
    <location>
        <begin position="195"/>
        <end position="227"/>
    </location>
</feature>
<dbReference type="PRINTS" id="PR01415">
    <property type="entry name" value="ANKYRIN"/>
</dbReference>
<organism evidence="5 6">
    <name type="scientific">Lithohypha guttulata</name>
    <dbReference type="NCBI Taxonomy" id="1690604"/>
    <lineage>
        <taxon>Eukaryota</taxon>
        <taxon>Fungi</taxon>
        <taxon>Dikarya</taxon>
        <taxon>Ascomycota</taxon>
        <taxon>Pezizomycotina</taxon>
        <taxon>Eurotiomycetes</taxon>
        <taxon>Chaetothyriomycetidae</taxon>
        <taxon>Chaetothyriales</taxon>
        <taxon>Trichomeriaceae</taxon>
        <taxon>Lithohypha</taxon>
    </lineage>
</organism>
<feature type="repeat" description="ANK" evidence="4">
    <location>
        <begin position="144"/>
        <end position="176"/>
    </location>
</feature>
<dbReference type="SMART" id="SM00248">
    <property type="entry name" value="ANK"/>
    <property type="match status" value="6"/>
</dbReference>
<name>A0ABR0JUV4_9EURO</name>
<proteinExistence type="predicted"/>
<dbReference type="InterPro" id="IPR002110">
    <property type="entry name" value="Ankyrin_rpt"/>
</dbReference>
<evidence type="ECO:0000313" key="6">
    <source>
        <dbReference type="Proteomes" id="UP001345013"/>
    </source>
</evidence>
<dbReference type="PROSITE" id="PS50088">
    <property type="entry name" value="ANK_REPEAT"/>
    <property type="match status" value="4"/>
</dbReference>
<gene>
    <name evidence="5" type="ORF">LTR24_010139</name>
</gene>
<dbReference type="EC" id="2.3.1.225" evidence="1"/>
<keyword evidence="6" id="KW-1185">Reference proteome</keyword>
<dbReference type="Pfam" id="PF00023">
    <property type="entry name" value="Ank"/>
    <property type="match status" value="1"/>
</dbReference>
<dbReference type="Pfam" id="PF13637">
    <property type="entry name" value="Ank_4"/>
    <property type="match status" value="1"/>
</dbReference>
<keyword evidence="2" id="KW-0677">Repeat</keyword>
<evidence type="ECO:0000313" key="5">
    <source>
        <dbReference type="EMBL" id="KAK5074538.1"/>
    </source>
</evidence>
<dbReference type="Gene3D" id="1.25.40.20">
    <property type="entry name" value="Ankyrin repeat-containing domain"/>
    <property type="match status" value="4"/>
</dbReference>
<protein>
    <recommendedName>
        <fullName evidence="1">protein S-acyltransferase</fullName>
        <ecNumber evidence="1">2.3.1.225</ecNumber>
    </recommendedName>
</protein>
<evidence type="ECO:0000256" key="4">
    <source>
        <dbReference type="PROSITE-ProRule" id="PRU00023"/>
    </source>
</evidence>
<keyword evidence="3 4" id="KW-0040">ANK repeat</keyword>
<dbReference type="PANTHER" id="PTHR24161">
    <property type="entry name" value="ANK_REP_REGION DOMAIN-CONTAINING PROTEIN-RELATED"/>
    <property type="match status" value="1"/>
</dbReference>
<dbReference type="SUPFAM" id="SSF48403">
    <property type="entry name" value="Ankyrin repeat"/>
    <property type="match status" value="1"/>
</dbReference>
<comment type="caution">
    <text evidence="5">The sequence shown here is derived from an EMBL/GenBank/DDBJ whole genome shotgun (WGS) entry which is preliminary data.</text>
</comment>
<dbReference type="PROSITE" id="PS50297">
    <property type="entry name" value="ANK_REP_REGION"/>
    <property type="match status" value="4"/>
</dbReference>